<evidence type="ECO:0000256" key="3">
    <source>
        <dbReference type="ARBA" id="ARBA00009789"/>
    </source>
</evidence>
<evidence type="ECO:0000256" key="1">
    <source>
        <dbReference type="ARBA" id="ARBA00001282"/>
    </source>
</evidence>
<sequence length="232" mass="24822">MGGATPKQYLPLNGVPILQHTLARLANHPAIRGVIVALSADDSWWPTLTLATFAAPIHRARGGAERYHSVSNALQAAMTPEIGAKEEDWVLVHDAARPCLRQADIDRLITALHDHPVGGLLGNRVRDTMKRTDPEPPGFGGVASVVKTVDRADLWHALTPQMFRLGALSEALTTCAHRGVAVTDEAQAMELQAQASGGPMPRMVAGAGDNLKITTPDDLALAAFCLREQARE</sequence>
<dbReference type="PROSITE" id="PS01295">
    <property type="entry name" value="ISPD"/>
    <property type="match status" value="1"/>
</dbReference>
<dbReference type="InterPro" id="IPR034683">
    <property type="entry name" value="IspD/TarI"/>
</dbReference>
<dbReference type="EMBL" id="CAADFI010000133">
    <property type="protein sequence ID" value="VFJ98405.1"/>
    <property type="molecule type" value="Genomic_DNA"/>
</dbReference>
<evidence type="ECO:0000256" key="2">
    <source>
        <dbReference type="ARBA" id="ARBA00004787"/>
    </source>
</evidence>
<accession>A0A450V0B0</accession>
<keyword evidence="4 7" id="KW-0808">Transferase</keyword>
<dbReference type="Gene3D" id="3.90.550.10">
    <property type="entry name" value="Spore Coat Polysaccharide Biosynthesis Protein SpsA, Chain A"/>
    <property type="match status" value="1"/>
</dbReference>
<comment type="catalytic activity">
    <reaction evidence="1 7">
        <text>2-C-methyl-D-erythritol 4-phosphate + CTP + H(+) = 4-CDP-2-C-methyl-D-erythritol + diphosphate</text>
        <dbReference type="Rhea" id="RHEA:13429"/>
        <dbReference type="ChEBI" id="CHEBI:15378"/>
        <dbReference type="ChEBI" id="CHEBI:33019"/>
        <dbReference type="ChEBI" id="CHEBI:37563"/>
        <dbReference type="ChEBI" id="CHEBI:57823"/>
        <dbReference type="ChEBI" id="CHEBI:58262"/>
        <dbReference type="EC" id="2.7.7.60"/>
    </reaction>
</comment>
<dbReference type="EMBL" id="CAADFJ010000133">
    <property type="protein sequence ID" value="VFK03534.1"/>
    <property type="molecule type" value="Genomic_DNA"/>
</dbReference>
<dbReference type="InterPro" id="IPR001228">
    <property type="entry name" value="IspD"/>
</dbReference>
<evidence type="ECO:0000313" key="10">
    <source>
        <dbReference type="EMBL" id="VFK03534.1"/>
    </source>
</evidence>
<dbReference type="InterPro" id="IPR050088">
    <property type="entry name" value="IspD/TarI_cytidylyltransf_bact"/>
</dbReference>
<gene>
    <name evidence="7" type="primary">ispD</name>
    <name evidence="8" type="ORF">BECKH772A_GA0070896_1013510</name>
    <name evidence="9" type="ORF">BECKH772B_GA0070898_1013310</name>
    <name evidence="10" type="ORF">BECKH772C_GA0070978_1013310</name>
</gene>
<dbReference type="NCBIfam" id="TIGR00453">
    <property type="entry name" value="ispD"/>
    <property type="match status" value="1"/>
</dbReference>
<name>A0A450V0B0_9GAMM</name>
<dbReference type="CDD" id="cd02516">
    <property type="entry name" value="CDP-ME_synthetase"/>
    <property type="match status" value="1"/>
</dbReference>
<comment type="pathway">
    <text evidence="2 7">Isoprenoid biosynthesis; isopentenyl diphosphate biosynthesis via DXP pathway; isopentenyl diphosphate from 1-deoxy-D-xylulose 5-phosphate: step 2/6.</text>
</comment>
<dbReference type="PANTHER" id="PTHR32125">
    <property type="entry name" value="2-C-METHYL-D-ERYTHRITOL 4-PHOSPHATE CYTIDYLYLTRANSFERASE, CHLOROPLASTIC"/>
    <property type="match status" value="1"/>
</dbReference>
<dbReference type="FunFam" id="3.90.550.10:FF:000003">
    <property type="entry name" value="2-C-methyl-D-erythritol 4-phosphate cytidylyltransferase"/>
    <property type="match status" value="1"/>
</dbReference>
<dbReference type="SUPFAM" id="SSF53448">
    <property type="entry name" value="Nucleotide-diphospho-sugar transferases"/>
    <property type="match status" value="1"/>
</dbReference>
<keyword evidence="5 7" id="KW-0548">Nucleotidyltransferase</keyword>
<evidence type="ECO:0000256" key="7">
    <source>
        <dbReference type="HAMAP-Rule" id="MF_00108"/>
    </source>
</evidence>
<dbReference type="Pfam" id="PF01128">
    <property type="entry name" value="IspD"/>
    <property type="match status" value="1"/>
</dbReference>
<keyword evidence="6 7" id="KW-0414">Isoprene biosynthesis</keyword>
<reference evidence="8" key="1">
    <citation type="submission" date="2019-02" db="EMBL/GenBank/DDBJ databases">
        <authorList>
            <person name="Gruber-Vodicka R. H."/>
            <person name="Seah K. B. B."/>
        </authorList>
    </citation>
    <scope>NUCLEOTIDE SEQUENCE</scope>
    <source>
        <strain evidence="10">BECK_SA2B12</strain>
        <strain evidence="8">BECK_SA2B15</strain>
        <strain evidence="9">BECK_SA2B20</strain>
    </source>
</reference>
<feature type="site" description="Positions MEP for the nucleophilic attack" evidence="7">
    <location>
        <position position="212"/>
    </location>
</feature>
<dbReference type="EC" id="2.7.7.60" evidence="7"/>
<feature type="site" description="Positions MEP for the nucleophilic attack" evidence="7">
    <location>
        <position position="151"/>
    </location>
</feature>
<dbReference type="InterPro" id="IPR029044">
    <property type="entry name" value="Nucleotide-diphossugar_trans"/>
</dbReference>
<protein>
    <recommendedName>
        <fullName evidence="7">2-C-methyl-D-erythritol 4-phosphate cytidylyltransferase</fullName>
        <ecNumber evidence="7">2.7.7.60</ecNumber>
    </recommendedName>
    <alternativeName>
        <fullName evidence="7">4-diphosphocytidyl-2C-methyl-D-erythritol synthase</fullName>
    </alternativeName>
    <alternativeName>
        <fullName evidence="7">MEP cytidylyltransferase</fullName>
        <shortName evidence="7">MCT</shortName>
    </alternativeName>
</protein>
<evidence type="ECO:0000256" key="4">
    <source>
        <dbReference type="ARBA" id="ARBA00022679"/>
    </source>
</evidence>
<dbReference type="AlphaFoldDB" id="A0A450V0B0"/>
<dbReference type="EMBL" id="CAADFG010000135">
    <property type="protein sequence ID" value="VFJ98264.1"/>
    <property type="molecule type" value="Genomic_DNA"/>
</dbReference>
<dbReference type="GO" id="GO:0050518">
    <property type="term" value="F:2-C-methyl-D-erythritol 4-phosphate cytidylyltransferase activity"/>
    <property type="evidence" value="ECO:0007669"/>
    <property type="project" value="UniProtKB-UniRule"/>
</dbReference>
<evidence type="ECO:0000313" key="8">
    <source>
        <dbReference type="EMBL" id="VFJ98264.1"/>
    </source>
</evidence>
<organism evidence="8">
    <name type="scientific">Candidatus Kentrum eta</name>
    <dbReference type="NCBI Taxonomy" id="2126337"/>
    <lineage>
        <taxon>Bacteria</taxon>
        <taxon>Pseudomonadati</taxon>
        <taxon>Pseudomonadota</taxon>
        <taxon>Gammaproteobacteria</taxon>
        <taxon>Candidatus Kentrum</taxon>
    </lineage>
</organism>
<dbReference type="InterPro" id="IPR018294">
    <property type="entry name" value="ISPD_synthase_CS"/>
</dbReference>
<comment type="caution">
    <text evidence="7">Lacks conserved residue(s) required for the propagation of feature annotation.</text>
</comment>
<evidence type="ECO:0000313" key="9">
    <source>
        <dbReference type="EMBL" id="VFJ98405.1"/>
    </source>
</evidence>
<dbReference type="HAMAP" id="MF_00108">
    <property type="entry name" value="IspD"/>
    <property type="match status" value="1"/>
</dbReference>
<evidence type="ECO:0000256" key="6">
    <source>
        <dbReference type="ARBA" id="ARBA00023229"/>
    </source>
</evidence>
<comment type="function">
    <text evidence="7">Catalyzes the formation of 4-diphosphocytidyl-2-C-methyl-D-erythritol from CTP and 2-C-methyl-D-erythritol 4-phosphate (MEP).</text>
</comment>
<proteinExistence type="inferred from homology"/>
<dbReference type="GO" id="GO:0019288">
    <property type="term" value="P:isopentenyl diphosphate biosynthetic process, methylerythritol 4-phosphate pathway"/>
    <property type="evidence" value="ECO:0007669"/>
    <property type="project" value="UniProtKB-UniRule"/>
</dbReference>
<dbReference type="UniPathway" id="UPA00056">
    <property type="reaction ID" value="UER00093"/>
</dbReference>
<evidence type="ECO:0000256" key="5">
    <source>
        <dbReference type="ARBA" id="ARBA00022695"/>
    </source>
</evidence>
<comment type="similarity">
    <text evidence="3 7">Belongs to the IspD/TarI cytidylyltransferase family. IspD subfamily.</text>
</comment>
<feature type="site" description="Transition state stabilizer" evidence="7">
    <location>
        <position position="7"/>
    </location>
</feature>
<dbReference type="PANTHER" id="PTHR32125:SF4">
    <property type="entry name" value="2-C-METHYL-D-ERYTHRITOL 4-PHOSPHATE CYTIDYLYLTRANSFERASE, CHLOROPLASTIC"/>
    <property type="match status" value="1"/>
</dbReference>